<evidence type="ECO:0008006" key="2">
    <source>
        <dbReference type="Google" id="ProtNLM"/>
    </source>
</evidence>
<organism evidence="1">
    <name type="scientific">hydrothermal vent metagenome</name>
    <dbReference type="NCBI Taxonomy" id="652676"/>
    <lineage>
        <taxon>unclassified sequences</taxon>
        <taxon>metagenomes</taxon>
        <taxon>ecological metagenomes</taxon>
    </lineage>
</organism>
<name>A0A3B0SZV1_9ZZZZ</name>
<protein>
    <recommendedName>
        <fullName evidence="2">Ubiquinone biosynthesis protein COQ4</fullName>
    </recommendedName>
</protein>
<dbReference type="InterPro" id="IPR007715">
    <property type="entry name" value="Coq4"/>
</dbReference>
<dbReference type="AlphaFoldDB" id="A0A3B0SZV1"/>
<proteinExistence type="predicted"/>
<dbReference type="PANTHER" id="PTHR12922:SF7">
    <property type="entry name" value="UBIQUINONE BIOSYNTHESIS PROTEIN COQ4 HOMOLOG, MITOCHONDRIAL"/>
    <property type="match status" value="1"/>
</dbReference>
<dbReference type="Pfam" id="PF05019">
    <property type="entry name" value="Coq4"/>
    <property type="match status" value="1"/>
</dbReference>
<dbReference type="EMBL" id="UOEH01000302">
    <property type="protein sequence ID" value="VAW00286.1"/>
    <property type="molecule type" value="Genomic_DNA"/>
</dbReference>
<dbReference type="PANTHER" id="PTHR12922">
    <property type="entry name" value="UBIQUINONE BIOSYNTHESIS PROTEIN"/>
    <property type="match status" value="1"/>
</dbReference>
<sequence>MTAVAKDTEQSAEHTEEILEIPPEKIEWLNGFPTPPSPPISPFHALAAVYRLVRNKEDTRQVFEIIQSLSGRSGKQLFKRFTATPYGRQVVTEPVKLEEILSDHEKLRALPGDSVGRAYLDFMEGENLTPEGLLEAAKDAGIDLEAYPEIKEYMRAFKHFEISHDLWHVLTGYGRDALGELCNLGFTRAQTGNSGIRLITFIGGLAAKSEKSDQPFWRAISEGERIGRDAEWLLEHDVEELLPLPLAEARRRLNIAEPAIYNAIPKDIKETLLKPKVELTQAERERMRAQNAPA</sequence>
<reference evidence="1" key="1">
    <citation type="submission" date="2018-06" db="EMBL/GenBank/DDBJ databases">
        <authorList>
            <person name="Zhirakovskaya E."/>
        </authorList>
    </citation>
    <scope>NUCLEOTIDE SEQUENCE</scope>
</reference>
<accession>A0A3B0SZV1</accession>
<evidence type="ECO:0000313" key="1">
    <source>
        <dbReference type="EMBL" id="VAW00286.1"/>
    </source>
</evidence>
<dbReference type="GO" id="GO:0006744">
    <property type="term" value="P:ubiquinone biosynthetic process"/>
    <property type="evidence" value="ECO:0007669"/>
    <property type="project" value="InterPro"/>
</dbReference>
<gene>
    <name evidence="1" type="ORF">MNBD_ALPHA05-1606</name>
</gene>